<dbReference type="EMBL" id="JAUMJH010000095">
    <property type="protein sequence ID" value="MDO3659189.1"/>
    <property type="molecule type" value="Genomic_DNA"/>
</dbReference>
<reference evidence="1 2" key="1">
    <citation type="submission" date="2023-07" db="EMBL/GenBank/DDBJ databases">
        <title>A novel proteolytic Acinetobacter species.</title>
        <authorList>
            <person name="Nemec A."/>
            <person name="Radolfova-Krizova L."/>
        </authorList>
    </citation>
    <scope>NUCLEOTIDE SEQUENCE [LARGE SCALE GENOMIC DNA]</scope>
    <source>
        <strain evidence="1 2">NIPH 1865</strain>
    </source>
</reference>
<organism evidence="1 2">
    <name type="scientific">Acinetobacter genomosp. 15BJ</name>
    <dbReference type="NCBI Taxonomy" id="106651"/>
    <lineage>
        <taxon>Bacteria</taxon>
        <taxon>Pseudomonadati</taxon>
        <taxon>Pseudomonadota</taxon>
        <taxon>Gammaproteobacteria</taxon>
        <taxon>Moraxellales</taxon>
        <taxon>Moraxellaceae</taxon>
        <taxon>Acinetobacter</taxon>
    </lineage>
</organism>
<sequence>MCLVYQVKTSCFFSTHQNYAEIVQGAEAFFADIKAIFGQTNLYLEGGDLVAWANIFCDYPSCVDVEKMTEVRLAVDVSHHRSIPLFSTKTSLADFLKQPKTTLNMWKGLVWRTPIQSLLLHVFKPLKVKKSHAKHIKIGILPYLKTRYFIWTLLLFKRFSLQLTLGNYNKHHS</sequence>
<accession>A0ABT8V1K5</accession>
<keyword evidence="2" id="KW-1185">Reference proteome</keyword>
<name>A0ABT8V1K5_9GAMM</name>
<evidence type="ECO:0000313" key="2">
    <source>
        <dbReference type="Proteomes" id="UP001168902"/>
    </source>
</evidence>
<dbReference type="RefSeq" id="WP_302897741.1">
    <property type="nucleotide sequence ID" value="NZ_JAUMJH010000095.1"/>
</dbReference>
<evidence type="ECO:0000313" key="1">
    <source>
        <dbReference type="EMBL" id="MDO3659189.1"/>
    </source>
</evidence>
<proteinExistence type="predicted"/>
<comment type="caution">
    <text evidence="1">The sequence shown here is derived from an EMBL/GenBank/DDBJ whole genome shotgun (WGS) entry which is preliminary data.</text>
</comment>
<dbReference type="Proteomes" id="UP001168902">
    <property type="component" value="Unassembled WGS sequence"/>
</dbReference>
<gene>
    <name evidence="1" type="ORF">Q3V53_18845</name>
</gene>
<protein>
    <submittedName>
        <fullName evidence="1">Uncharacterized protein</fullName>
    </submittedName>
</protein>